<proteinExistence type="predicted"/>
<sequence length="135" mass="14927">MNGRVYSNVFSGDSNIVLNILRIMKISDLAFWQMASPFGKWKSAVHYKFCSSSAILSSAEKKRVSVNKCLCIIGTSQPIQHETSLQSMVFQLAAHPPFPASDKGWGKEVGQVQSKDKWCIGAPGALYKACMHFPE</sequence>
<dbReference type="AlphaFoldDB" id="A0A5H2XJE2"/>
<protein>
    <submittedName>
        <fullName evidence="1">Uncharacterized protein</fullName>
    </submittedName>
</protein>
<organism evidence="1">
    <name type="scientific">Prunus dulcis</name>
    <name type="common">Almond</name>
    <name type="synonym">Amygdalus dulcis</name>
    <dbReference type="NCBI Taxonomy" id="3755"/>
    <lineage>
        <taxon>Eukaryota</taxon>
        <taxon>Viridiplantae</taxon>
        <taxon>Streptophyta</taxon>
        <taxon>Embryophyta</taxon>
        <taxon>Tracheophyta</taxon>
        <taxon>Spermatophyta</taxon>
        <taxon>Magnoliopsida</taxon>
        <taxon>eudicotyledons</taxon>
        <taxon>Gunneridae</taxon>
        <taxon>Pentapetalae</taxon>
        <taxon>rosids</taxon>
        <taxon>fabids</taxon>
        <taxon>Rosales</taxon>
        <taxon>Rosaceae</taxon>
        <taxon>Amygdaloideae</taxon>
        <taxon>Amygdaleae</taxon>
        <taxon>Prunus</taxon>
    </lineage>
</organism>
<reference evidence="1" key="1">
    <citation type="journal article" date="2019" name="Science">
        <title>Mutation of a bHLH transcription factor allowed almond domestication.</title>
        <authorList>
            <person name="Sanchez-Perez R."/>
            <person name="Pavan S."/>
            <person name="Mazzeo R."/>
            <person name="Moldovan C."/>
            <person name="Aiese Cigliano R."/>
            <person name="Del Cueto J."/>
            <person name="Ricciardi F."/>
            <person name="Lotti C."/>
            <person name="Ricciardi L."/>
            <person name="Dicenta F."/>
            <person name="Lopez-Marques R.L."/>
            <person name="Lindberg Moller B."/>
        </authorList>
    </citation>
    <scope>NUCLEOTIDE SEQUENCE</scope>
</reference>
<accession>A0A5H2XJE2</accession>
<name>A0A5H2XJE2_PRUDU</name>
<evidence type="ECO:0000313" key="1">
    <source>
        <dbReference type="EMBL" id="BBN68337.1"/>
    </source>
</evidence>
<gene>
    <name evidence="1" type="ORF">Prudu_381S000100</name>
</gene>
<dbReference type="EMBL" id="AP020718">
    <property type="protein sequence ID" value="BBN68337.1"/>
    <property type="molecule type" value="Genomic_DNA"/>
</dbReference>